<dbReference type="CDD" id="cd13965">
    <property type="entry name" value="PT_UbiA_3"/>
    <property type="match status" value="1"/>
</dbReference>
<evidence type="ECO:0000313" key="8">
    <source>
        <dbReference type="Proteomes" id="UP000324767"/>
    </source>
</evidence>
<evidence type="ECO:0000256" key="4">
    <source>
        <dbReference type="ARBA" id="ARBA00023136"/>
    </source>
</evidence>
<proteinExistence type="predicted"/>
<dbReference type="InterPro" id="IPR000537">
    <property type="entry name" value="UbiA_prenyltransferase"/>
</dbReference>
<feature type="region of interest" description="Disordered" evidence="5">
    <location>
        <begin position="1"/>
        <end position="22"/>
    </location>
</feature>
<reference evidence="7 8" key="1">
    <citation type="submission" date="2019-09" db="EMBL/GenBank/DDBJ databases">
        <title>The hologenome of the rock-dwelling lichen Lasallia pustulata.</title>
        <authorList>
            <person name="Greshake Tzovaras B."/>
            <person name="Segers F."/>
            <person name="Bicker A."/>
            <person name="Dal Grande F."/>
            <person name="Otte J."/>
            <person name="Hankeln T."/>
            <person name="Schmitt I."/>
            <person name="Ebersberger I."/>
        </authorList>
    </citation>
    <scope>NUCLEOTIDE SEQUENCE [LARGE SCALE GENOMIC DNA]</scope>
    <source>
        <strain evidence="7">A1-1</strain>
    </source>
</reference>
<keyword evidence="2 6" id="KW-0812">Transmembrane</keyword>
<accession>A0A5M8PHJ3</accession>
<evidence type="ECO:0000256" key="2">
    <source>
        <dbReference type="ARBA" id="ARBA00022692"/>
    </source>
</evidence>
<organism evidence="7 8">
    <name type="scientific">Lasallia pustulata</name>
    <dbReference type="NCBI Taxonomy" id="136370"/>
    <lineage>
        <taxon>Eukaryota</taxon>
        <taxon>Fungi</taxon>
        <taxon>Dikarya</taxon>
        <taxon>Ascomycota</taxon>
        <taxon>Pezizomycotina</taxon>
        <taxon>Lecanoromycetes</taxon>
        <taxon>OSLEUM clade</taxon>
        <taxon>Umbilicariomycetidae</taxon>
        <taxon>Umbilicariales</taxon>
        <taxon>Umbilicariaceae</taxon>
        <taxon>Lasallia</taxon>
    </lineage>
</organism>
<keyword evidence="4 6" id="KW-0472">Membrane</keyword>
<name>A0A5M8PHJ3_9LECA</name>
<evidence type="ECO:0000256" key="5">
    <source>
        <dbReference type="SAM" id="MobiDB-lite"/>
    </source>
</evidence>
<protein>
    <recommendedName>
        <fullName evidence="9">UbiA prenyltransferase family</fullName>
    </recommendedName>
</protein>
<gene>
    <name evidence="7" type="ORF">FRX48_07530</name>
</gene>
<dbReference type="Proteomes" id="UP000324767">
    <property type="component" value="Unassembled WGS sequence"/>
</dbReference>
<keyword evidence="3 6" id="KW-1133">Transmembrane helix</keyword>
<dbReference type="InterPro" id="IPR050475">
    <property type="entry name" value="Prenyltransferase_related"/>
</dbReference>
<sequence>MDDCGSHRRRASHTRTALADSLSISRQLPRPTTYPGTSPCKTSYVLAQQSAVYSTPVTAMGLSPRKSSLGDMVKAVKQAETLHSTSFSEPLYYHLVTLHLFTLNDLKSILIPETICGILSALSGPLLTTNSSPALFAIIARLPHVVLWNHLNLLIFDLANQRLITSLLEDSFNKPWRPLPSRRLSLVQARRLLLSLIPIVVAATYFLGAVEETVLMLVLTWMYNDLHGADEHYLVRNIINAAGFMCYSSGSTRVAAGGQNTYNLNSVMLYQWTPLVGAVVLSTLQMQDMSDQEGDAQGDRGTLPLIWGDGVARCQSLFRSSPGR</sequence>
<dbReference type="AlphaFoldDB" id="A0A5M8PHJ3"/>
<comment type="subcellular location">
    <subcellularLocation>
        <location evidence="1">Membrane</location>
        <topology evidence="1">Multi-pass membrane protein</topology>
    </subcellularLocation>
</comment>
<dbReference type="EMBL" id="VXIT01000013">
    <property type="protein sequence ID" value="KAA6408448.1"/>
    <property type="molecule type" value="Genomic_DNA"/>
</dbReference>
<evidence type="ECO:0000256" key="1">
    <source>
        <dbReference type="ARBA" id="ARBA00004141"/>
    </source>
</evidence>
<feature type="transmembrane region" description="Helical" evidence="6">
    <location>
        <begin position="192"/>
        <end position="210"/>
    </location>
</feature>
<dbReference type="PANTHER" id="PTHR42723:SF1">
    <property type="entry name" value="CHLOROPHYLL SYNTHASE, CHLOROPLASTIC"/>
    <property type="match status" value="1"/>
</dbReference>
<dbReference type="PANTHER" id="PTHR42723">
    <property type="entry name" value="CHLOROPHYLL SYNTHASE"/>
    <property type="match status" value="1"/>
</dbReference>
<dbReference type="GO" id="GO:0016020">
    <property type="term" value="C:membrane"/>
    <property type="evidence" value="ECO:0007669"/>
    <property type="project" value="UniProtKB-SubCell"/>
</dbReference>
<dbReference type="Pfam" id="PF01040">
    <property type="entry name" value="UbiA"/>
    <property type="match status" value="1"/>
</dbReference>
<dbReference type="OrthoDB" id="434972at2759"/>
<dbReference type="GO" id="GO:0016765">
    <property type="term" value="F:transferase activity, transferring alkyl or aryl (other than methyl) groups"/>
    <property type="evidence" value="ECO:0007669"/>
    <property type="project" value="InterPro"/>
</dbReference>
<comment type="caution">
    <text evidence="7">The sequence shown here is derived from an EMBL/GenBank/DDBJ whole genome shotgun (WGS) entry which is preliminary data.</text>
</comment>
<evidence type="ECO:0000313" key="7">
    <source>
        <dbReference type="EMBL" id="KAA6408448.1"/>
    </source>
</evidence>
<evidence type="ECO:0000256" key="3">
    <source>
        <dbReference type="ARBA" id="ARBA00022989"/>
    </source>
</evidence>
<evidence type="ECO:0000256" key="6">
    <source>
        <dbReference type="SAM" id="Phobius"/>
    </source>
</evidence>
<evidence type="ECO:0008006" key="9">
    <source>
        <dbReference type="Google" id="ProtNLM"/>
    </source>
</evidence>